<organism evidence="1 2">
    <name type="scientific">Batillaria attramentaria</name>
    <dbReference type="NCBI Taxonomy" id="370345"/>
    <lineage>
        <taxon>Eukaryota</taxon>
        <taxon>Metazoa</taxon>
        <taxon>Spiralia</taxon>
        <taxon>Lophotrochozoa</taxon>
        <taxon>Mollusca</taxon>
        <taxon>Gastropoda</taxon>
        <taxon>Caenogastropoda</taxon>
        <taxon>Sorbeoconcha</taxon>
        <taxon>Cerithioidea</taxon>
        <taxon>Batillariidae</taxon>
        <taxon>Batillaria</taxon>
    </lineage>
</organism>
<keyword evidence="2" id="KW-1185">Reference proteome</keyword>
<dbReference type="Proteomes" id="UP001519460">
    <property type="component" value="Unassembled WGS sequence"/>
</dbReference>
<evidence type="ECO:0000313" key="1">
    <source>
        <dbReference type="EMBL" id="KAK7494392.1"/>
    </source>
</evidence>
<sequence length="122" mass="13391">MAPTASRHSGQGQLNASCGPTDIHLVMSSGLGVLRGNGKIFRAVSPPHRYQGDLRRLLLKIRVPQTSTGPPARSCPLDYKTLTRFCRACYGSYVPKPGQRPERGRKDEPMIGLFWARAASRS</sequence>
<gene>
    <name evidence="1" type="ORF">BaRGS_00014284</name>
</gene>
<dbReference type="AlphaFoldDB" id="A0ABD0L4Z0"/>
<proteinExistence type="predicted"/>
<reference evidence="1 2" key="1">
    <citation type="journal article" date="2023" name="Sci. Data">
        <title>Genome assembly of the Korean intertidal mud-creeper Batillaria attramentaria.</title>
        <authorList>
            <person name="Patra A.K."/>
            <person name="Ho P.T."/>
            <person name="Jun S."/>
            <person name="Lee S.J."/>
            <person name="Kim Y."/>
            <person name="Won Y.J."/>
        </authorList>
    </citation>
    <scope>NUCLEOTIDE SEQUENCE [LARGE SCALE GENOMIC DNA]</scope>
    <source>
        <strain evidence="1">Wonlab-2016</strain>
    </source>
</reference>
<dbReference type="EMBL" id="JACVVK020000083">
    <property type="protein sequence ID" value="KAK7494392.1"/>
    <property type="molecule type" value="Genomic_DNA"/>
</dbReference>
<name>A0ABD0L4Z0_9CAEN</name>
<accession>A0ABD0L4Z0</accession>
<protein>
    <submittedName>
        <fullName evidence="1">Uncharacterized protein</fullName>
    </submittedName>
</protein>
<comment type="caution">
    <text evidence="1">The sequence shown here is derived from an EMBL/GenBank/DDBJ whole genome shotgun (WGS) entry which is preliminary data.</text>
</comment>
<evidence type="ECO:0000313" key="2">
    <source>
        <dbReference type="Proteomes" id="UP001519460"/>
    </source>
</evidence>